<sequence length="175" mass="20696">MHNKQPKIIVLTGPESTGKSTLSKELSIFYNADLVSEYAREYIESIDRPYLLKDVNAIAKQQVNGYKKALLSIKPMVVFDTFLIITKIWYREVYGFVPEWIDDAIVRADVDLHLLCYPDTEWIEDSVRENKHKRMYLFEQYKNELEYYNFDYEIVKGQGEERLKAAINKINQKLQ</sequence>
<proteinExistence type="predicted"/>
<dbReference type="Gene3D" id="3.40.50.300">
    <property type="entry name" value="P-loop containing nucleotide triphosphate hydrolases"/>
    <property type="match status" value="1"/>
</dbReference>
<evidence type="ECO:0000259" key="1">
    <source>
        <dbReference type="Pfam" id="PF13521"/>
    </source>
</evidence>
<reference evidence="2 3" key="1">
    <citation type="submission" date="2021-01" db="EMBL/GenBank/DDBJ databases">
        <title>Carboxyliciviraga sp.nov., isolated from coastal sediments.</title>
        <authorList>
            <person name="Lu D."/>
            <person name="Zhang T."/>
        </authorList>
    </citation>
    <scope>NUCLEOTIDE SEQUENCE [LARGE SCALE GENOMIC DNA]</scope>
    <source>
        <strain evidence="2 3">N1Y132</strain>
    </source>
</reference>
<accession>A0ABS1HL91</accession>
<dbReference type="EMBL" id="JAENRR010000026">
    <property type="protein sequence ID" value="MBK3518038.1"/>
    <property type="molecule type" value="Genomic_DNA"/>
</dbReference>
<feature type="domain" description="NadR/Ttd14 AAA" evidence="1">
    <location>
        <begin position="9"/>
        <end position="162"/>
    </location>
</feature>
<dbReference type="PANTHER" id="PTHR37512">
    <property type="entry name" value="TRIFUNCTIONAL NAD BIOSYNTHESIS/REGULATOR PROTEIN NADR"/>
    <property type="match status" value="1"/>
</dbReference>
<dbReference type="GO" id="GO:0005524">
    <property type="term" value="F:ATP binding"/>
    <property type="evidence" value="ECO:0007669"/>
    <property type="project" value="UniProtKB-KW"/>
</dbReference>
<comment type="caution">
    <text evidence="2">The sequence shown here is derived from an EMBL/GenBank/DDBJ whole genome shotgun (WGS) entry which is preliminary data.</text>
</comment>
<protein>
    <submittedName>
        <fullName evidence="2">ATP-binding protein</fullName>
    </submittedName>
</protein>
<keyword evidence="2" id="KW-0547">Nucleotide-binding</keyword>
<name>A0ABS1HL91_9BACT</name>
<gene>
    <name evidence="2" type="ORF">JIV24_11895</name>
</gene>
<dbReference type="PANTHER" id="PTHR37512:SF1">
    <property type="entry name" value="NADR_TTD14 AAA DOMAIN-CONTAINING PROTEIN"/>
    <property type="match status" value="1"/>
</dbReference>
<organism evidence="2 3">
    <name type="scientific">Carboxylicivirga marina</name>
    <dbReference type="NCBI Taxonomy" id="2800988"/>
    <lineage>
        <taxon>Bacteria</taxon>
        <taxon>Pseudomonadati</taxon>
        <taxon>Bacteroidota</taxon>
        <taxon>Bacteroidia</taxon>
        <taxon>Marinilabiliales</taxon>
        <taxon>Marinilabiliaceae</taxon>
        <taxon>Carboxylicivirga</taxon>
    </lineage>
</organism>
<dbReference type="InterPro" id="IPR052735">
    <property type="entry name" value="NAD_biosynth-regulator"/>
</dbReference>
<dbReference type="Pfam" id="PF13521">
    <property type="entry name" value="AAA_28"/>
    <property type="match status" value="1"/>
</dbReference>
<dbReference type="Proteomes" id="UP000605676">
    <property type="component" value="Unassembled WGS sequence"/>
</dbReference>
<dbReference type="SUPFAM" id="SSF52540">
    <property type="entry name" value="P-loop containing nucleoside triphosphate hydrolases"/>
    <property type="match status" value="1"/>
</dbReference>
<keyword evidence="2" id="KW-0067">ATP-binding</keyword>
<evidence type="ECO:0000313" key="2">
    <source>
        <dbReference type="EMBL" id="MBK3518038.1"/>
    </source>
</evidence>
<dbReference type="RefSeq" id="WP_200465266.1">
    <property type="nucleotide sequence ID" value="NZ_JAENRR010000026.1"/>
</dbReference>
<evidence type="ECO:0000313" key="3">
    <source>
        <dbReference type="Proteomes" id="UP000605676"/>
    </source>
</evidence>
<keyword evidence="3" id="KW-1185">Reference proteome</keyword>
<dbReference type="InterPro" id="IPR038727">
    <property type="entry name" value="NadR/Ttd14_AAA_dom"/>
</dbReference>
<dbReference type="InterPro" id="IPR027417">
    <property type="entry name" value="P-loop_NTPase"/>
</dbReference>